<dbReference type="SUPFAM" id="SSF52540">
    <property type="entry name" value="P-loop containing nucleoside triphosphate hydrolases"/>
    <property type="match status" value="1"/>
</dbReference>
<evidence type="ECO:0000259" key="1">
    <source>
        <dbReference type="Pfam" id="PF13175"/>
    </source>
</evidence>
<reference evidence="2" key="2">
    <citation type="submission" date="2020-08" db="EMBL/GenBank/DDBJ databases">
        <authorList>
            <person name="Chen M."/>
            <person name="Teng W."/>
            <person name="Zhao L."/>
            <person name="Hu C."/>
            <person name="Zhou Y."/>
            <person name="Han B."/>
            <person name="Song L."/>
            <person name="Shu W."/>
        </authorList>
    </citation>
    <scope>NUCLEOTIDE SEQUENCE</scope>
    <source>
        <strain evidence="2">FACHB-1277</strain>
    </source>
</reference>
<dbReference type="InterPro" id="IPR041685">
    <property type="entry name" value="AAA_GajA/Old/RecF-like"/>
</dbReference>
<dbReference type="InterPro" id="IPR051396">
    <property type="entry name" value="Bact_Antivir_Def_Nuclease"/>
</dbReference>
<dbReference type="CDD" id="cd00267">
    <property type="entry name" value="ABC_ATPase"/>
    <property type="match status" value="1"/>
</dbReference>
<proteinExistence type="predicted"/>
<organism evidence="2 3">
    <name type="scientific">Pseudanabaena cinerea FACHB-1277</name>
    <dbReference type="NCBI Taxonomy" id="2949581"/>
    <lineage>
        <taxon>Bacteria</taxon>
        <taxon>Bacillati</taxon>
        <taxon>Cyanobacteriota</taxon>
        <taxon>Cyanophyceae</taxon>
        <taxon>Pseudanabaenales</taxon>
        <taxon>Pseudanabaenaceae</taxon>
        <taxon>Pseudanabaena</taxon>
        <taxon>Pseudanabaena cinerea</taxon>
    </lineage>
</organism>
<accession>A0A926Z6J5</accession>
<evidence type="ECO:0000313" key="2">
    <source>
        <dbReference type="EMBL" id="MBD2151221.1"/>
    </source>
</evidence>
<dbReference type="EMBL" id="JACJPY010000046">
    <property type="protein sequence ID" value="MBD2151221.1"/>
    <property type="molecule type" value="Genomic_DNA"/>
</dbReference>
<reference evidence="2" key="1">
    <citation type="journal article" date="2015" name="ISME J.">
        <title>Draft Genome Sequence of Streptomyces incarnatus NRRL8089, which Produces the Nucleoside Antibiotic Sinefungin.</title>
        <authorList>
            <person name="Oshima K."/>
            <person name="Hattori M."/>
            <person name="Shimizu H."/>
            <person name="Fukuda K."/>
            <person name="Nemoto M."/>
            <person name="Inagaki K."/>
            <person name="Tamura T."/>
        </authorList>
    </citation>
    <scope>NUCLEOTIDE SEQUENCE</scope>
    <source>
        <strain evidence="2">FACHB-1277</strain>
    </source>
</reference>
<comment type="caution">
    <text evidence="2">The sequence shown here is derived from an EMBL/GenBank/DDBJ whole genome shotgun (WGS) entry which is preliminary data.</text>
</comment>
<dbReference type="Pfam" id="PF13175">
    <property type="entry name" value="AAA_15"/>
    <property type="match status" value="1"/>
</dbReference>
<sequence>MQIRLTIKNYRCFTEANPARITIRKGFTALIGINNSGKTTLLKFFYEFRYLLETIKNKDTWEFCLAESTRQLRLPKEIIDNQEIFCNANDRPISIEIEFSRENDSEAKEILLPKKLIFIVERNMSYSFQLFANYGLLTSQRFKVVDTGKSFKFQQTSFTDEEMHQGGYDDYVPVYVEIPYIEFADLLHSLGNTLYIGAFRNSINLFPTDDLGAVRNIQSLHASYFDINVGLTLIKQWRESKTGKDKELIRRIYALQNDIKRIFGFDELDINASVNDQTIQFVINNNEVYNLSELGAGLSQFFLVLANVAIKQPAYILIDEPELNLHPSLQLDFLTTLGNYASQGVIFSTHSIGLARASAEQIYVVRKVDKYKGSEIIDFDNAKSSKYLSEFLGELSFSAYREFGFNKVLLVEGVTEVKTIQQFLRKFGKDHEILLLPLGGGSLINANFRDELQEVKRISDDIYALVDSEKSSPEETLCPRIQDFADMCEEIGIKCHVLEYRATENYFPDHAVKAVKGNSFSALAPYESLKDRTQFGWSKADNWRIAKEMTNEELLETDLGRFIKQLIAE</sequence>
<gene>
    <name evidence="2" type="ORF">H6F44_13980</name>
</gene>
<dbReference type="RefSeq" id="WP_190351641.1">
    <property type="nucleotide sequence ID" value="NZ_JACJPY010000046.1"/>
</dbReference>
<dbReference type="Proteomes" id="UP000631421">
    <property type="component" value="Unassembled WGS sequence"/>
</dbReference>
<protein>
    <submittedName>
        <fullName evidence="2">AAA family ATPase</fullName>
    </submittedName>
</protein>
<dbReference type="InterPro" id="IPR027417">
    <property type="entry name" value="P-loop_NTPase"/>
</dbReference>
<dbReference type="Gene3D" id="3.40.50.300">
    <property type="entry name" value="P-loop containing nucleotide triphosphate hydrolases"/>
    <property type="match status" value="1"/>
</dbReference>
<evidence type="ECO:0000313" key="3">
    <source>
        <dbReference type="Proteomes" id="UP000631421"/>
    </source>
</evidence>
<name>A0A926Z6J5_9CYAN</name>
<feature type="domain" description="Endonuclease GajA/Old nuclease/RecF-like AAA" evidence="1">
    <location>
        <begin position="4"/>
        <end position="353"/>
    </location>
</feature>
<dbReference type="PANTHER" id="PTHR43581">
    <property type="entry name" value="ATP/GTP PHOSPHATASE"/>
    <property type="match status" value="1"/>
</dbReference>
<dbReference type="AlphaFoldDB" id="A0A926Z6J5"/>
<keyword evidence="3" id="KW-1185">Reference proteome</keyword>
<dbReference type="PANTHER" id="PTHR43581:SF4">
    <property type="entry name" value="ATP_GTP PHOSPHATASE"/>
    <property type="match status" value="1"/>
</dbReference>